<name>A0A0W0G605_MONRR</name>
<evidence type="ECO:0000256" key="2">
    <source>
        <dbReference type="SAM" id="SignalP"/>
    </source>
</evidence>
<protein>
    <recommendedName>
        <fullName evidence="6">Pali-domain-containing protein</fullName>
    </recommendedName>
</protein>
<reference evidence="4 5" key="1">
    <citation type="submission" date="2015-12" db="EMBL/GenBank/DDBJ databases">
        <title>Draft genome sequence of Moniliophthora roreri, the causal agent of frosty pod rot of cacao.</title>
        <authorList>
            <person name="Aime M.C."/>
            <person name="Diaz-Valderrama J.R."/>
            <person name="Kijpornyongpan T."/>
            <person name="Phillips-Mora W."/>
        </authorList>
    </citation>
    <scope>NUCLEOTIDE SEQUENCE [LARGE SCALE GENOMIC DNA]</scope>
    <source>
        <strain evidence="4 5">MCA 2952</strain>
    </source>
</reference>
<feature type="transmembrane region" description="Helical" evidence="1">
    <location>
        <begin position="124"/>
        <end position="144"/>
    </location>
</feature>
<evidence type="ECO:0000313" key="4">
    <source>
        <dbReference type="EMBL" id="KTB44012.1"/>
    </source>
</evidence>
<feature type="signal peptide" evidence="2">
    <location>
        <begin position="1"/>
        <end position="17"/>
    </location>
</feature>
<evidence type="ECO:0000256" key="1">
    <source>
        <dbReference type="SAM" id="Phobius"/>
    </source>
</evidence>
<evidence type="ECO:0008006" key="6">
    <source>
        <dbReference type="Google" id="ProtNLM"/>
    </source>
</evidence>
<organism evidence="4 5">
    <name type="scientific">Moniliophthora roreri</name>
    <name type="common">Frosty pod rot fungus</name>
    <name type="synonym">Monilia roreri</name>
    <dbReference type="NCBI Taxonomy" id="221103"/>
    <lineage>
        <taxon>Eukaryota</taxon>
        <taxon>Fungi</taxon>
        <taxon>Dikarya</taxon>
        <taxon>Basidiomycota</taxon>
        <taxon>Agaricomycotina</taxon>
        <taxon>Agaricomycetes</taxon>
        <taxon>Agaricomycetidae</taxon>
        <taxon>Agaricales</taxon>
        <taxon>Marasmiineae</taxon>
        <taxon>Marasmiaceae</taxon>
        <taxon>Moniliophthora</taxon>
    </lineage>
</organism>
<dbReference type="AlphaFoldDB" id="A0A0W0G605"/>
<dbReference type="EMBL" id="LATX01002034">
    <property type="protein sequence ID" value="KTB34802.1"/>
    <property type="molecule type" value="Genomic_DNA"/>
</dbReference>
<dbReference type="GO" id="GO:0035838">
    <property type="term" value="C:growing cell tip"/>
    <property type="evidence" value="ECO:0007669"/>
    <property type="project" value="TreeGrafter"/>
</dbReference>
<feature type="chain" id="PRO_5007439602" description="Pali-domain-containing protein" evidence="2">
    <location>
        <begin position="18"/>
        <end position="193"/>
    </location>
</feature>
<gene>
    <name evidence="3" type="ORF">WG66_12619</name>
    <name evidence="4" type="ORF">WG66_3412</name>
</gene>
<dbReference type="EMBL" id="LATX01001026">
    <property type="protein sequence ID" value="KTB44012.1"/>
    <property type="molecule type" value="Genomic_DNA"/>
</dbReference>
<proteinExistence type="predicted"/>
<dbReference type="Proteomes" id="UP000054988">
    <property type="component" value="Unassembled WGS sequence"/>
</dbReference>
<evidence type="ECO:0000313" key="5">
    <source>
        <dbReference type="Proteomes" id="UP000054988"/>
    </source>
</evidence>
<dbReference type="GO" id="GO:0032153">
    <property type="term" value="C:cell division site"/>
    <property type="evidence" value="ECO:0007669"/>
    <property type="project" value="TreeGrafter"/>
</dbReference>
<accession>A0A0W0G605</accession>
<evidence type="ECO:0000313" key="3">
    <source>
        <dbReference type="EMBL" id="KTB34802.1"/>
    </source>
</evidence>
<keyword evidence="1" id="KW-0472">Membrane</keyword>
<keyword evidence="1" id="KW-1133">Transmembrane helix</keyword>
<feature type="transmembrane region" description="Helical" evidence="1">
    <location>
        <begin position="80"/>
        <end position="103"/>
    </location>
</feature>
<dbReference type="PANTHER" id="PTHR28013">
    <property type="entry name" value="PROTEIN DCV1-RELATED"/>
    <property type="match status" value="1"/>
</dbReference>
<keyword evidence="2" id="KW-0732">Signal</keyword>
<comment type="caution">
    <text evidence="4">The sequence shown here is derived from an EMBL/GenBank/DDBJ whole genome shotgun (WGS) entry which is preliminary data.</text>
</comment>
<dbReference type="GO" id="GO:0005886">
    <property type="term" value="C:plasma membrane"/>
    <property type="evidence" value="ECO:0007669"/>
    <property type="project" value="TreeGrafter"/>
</dbReference>
<dbReference type="InterPro" id="IPR051380">
    <property type="entry name" value="pH-response_reg_palI/RIM9"/>
</dbReference>
<sequence length="193" mass="20998">MISRALGLFIFCSFAAALSFILVSASSPGWESISFLNVGSEGSERHFGVFGYTGSKAKMGYKFPDLIPEPKTLNGFTRTLVAHPIAITLLISITCFGADIAIFSNARNRYRDQGLKANLGNANWITLVALFANLIAMGAIIYIVRVVKAKNGQENGSAEAAVDGPSRTDVEKPLLQRWFPPRGAKPIRVEYRV</sequence>
<dbReference type="PANTHER" id="PTHR28013:SF4">
    <property type="entry name" value="MARVEL DOMAIN-CONTAINING PROTEIN"/>
    <property type="match status" value="1"/>
</dbReference>
<keyword evidence="1" id="KW-0812">Transmembrane</keyword>